<reference evidence="1 2" key="1">
    <citation type="journal article" date="2018" name="Nat. Ecol. Evol.">
        <title>Shark genomes provide insights into elasmobranch evolution and the origin of vertebrates.</title>
        <authorList>
            <person name="Hara Y"/>
            <person name="Yamaguchi K"/>
            <person name="Onimaru K"/>
            <person name="Kadota M"/>
            <person name="Koyanagi M"/>
            <person name="Keeley SD"/>
            <person name="Tatsumi K"/>
            <person name="Tanaka K"/>
            <person name="Motone F"/>
            <person name="Kageyama Y"/>
            <person name="Nozu R"/>
            <person name="Adachi N"/>
            <person name="Nishimura O"/>
            <person name="Nakagawa R"/>
            <person name="Tanegashima C"/>
            <person name="Kiyatake I"/>
            <person name="Matsumoto R"/>
            <person name="Murakumo K"/>
            <person name="Nishida K"/>
            <person name="Terakita A"/>
            <person name="Kuratani S"/>
            <person name="Sato K"/>
            <person name="Hyodo S Kuraku.S."/>
        </authorList>
    </citation>
    <scope>NUCLEOTIDE SEQUENCE [LARGE SCALE GENOMIC DNA]</scope>
</reference>
<gene>
    <name evidence="1" type="ORF">chiPu_0030435</name>
</gene>
<sequence length="49" mass="5235">MIWVSWPKKSSGVATDLTDVVVRETGLASGLIDVKVCAVDAVWSGLKFV</sequence>
<dbReference type="Proteomes" id="UP000287033">
    <property type="component" value="Unassembled WGS sequence"/>
</dbReference>
<protein>
    <recommendedName>
        <fullName evidence="3">DUF3052 domain-containing protein</fullName>
    </recommendedName>
</protein>
<proteinExistence type="predicted"/>
<keyword evidence="2" id="KW-1185">Reference proteome</keyword>
<feature type="non-terminal residue" evidence="1">
    <location>
        <position position="49"/>
    </location>
</feature>
<evidence type="ECO:0000313" key="2">
    <source>
        <dbReference type="Proteomes" id="UP000287033"/>
    </source>
</evidence>
<name>A0A401TUQ8_CHIPU</name>
<dbReference type="AlphaFoldDB" id="A0A401TUQ8"/>
<dbReference type="EMBL" id="BEZZ01183063">
    <property type="protein sequence ID" value="GCC46373.1"/>
    <property type="molecule type" value="Genomic_DNA"/>
</dbReference>
<comment type="caution">
    <text evidence="1">The sequence shown here is derived from an EMBL/GenBank/DDBJ whole genome shotgun (WGS) entry which is preliminary data.</text>
</comment>
<evidence type="ECO:0008006" key="3">
    <source>
        <dbReference type="Google" id="ProtNLM"/>
    </source>
</evidence>
<organism evidence="1 2">
    <name type="scientific">Chiloscyllium punctatum</name>
    <name type="common">Brownbanded bambooshark</name>
    <name type="synonym">Hemiscyllium punctatum</name>
    <dbReference type="NCBI Taxonomy" id="137246"/>
    <lineage>
        <taxon>Eukaryota</taxon>
        <taxon>Metazoa</taxon>
        <taxon>Chordata</taxon>
        <taxon>Craniata</taxon>
        <taxon>Vertebrata</taxon>
        <taxon>Chondrichthyes</taxon>
        <taxon>Elasmobranchii</taxon>
        <taxon>Galeomorphii</taxon>
        <taxon>Galeoidea</taxon>
        <taxon>Orectolobiformes</taxon>
        <taxon>Hemiscylliidae</taxon>
        <taxon>Chiloscyllium</taxon>
    </lineage>
</organism>
<accession>A0A401TUQ8</accession>
<evidence type="ECO:0000313" key="1">
    <source>
        <dbReference type="EMBL" id="GCC46373.1"/>
    </source>
</evidence>